<proteinExistence type="predicted"/>
<sequence>MSKAENITIESQPSILRRSIIRGIISGEEKIEYLPKLLFGKKNDLKDINSAVFIFLEIDNTYSLQTDNFHGNIKEIVKGLIICTIENMPLGGLLFCGENIDKPSSVYFFCHPEIPEEFSTKAVIEKIEDQRELVRKMM</sequence>
<gene>
    <name evidence="1" type="ORF">COV86_03125</name>
</gene>
<name>A0A2H0KPX1_9BACT</name>
<dbReference type="EMBL" id="PCVL01000042">
    <property type="protein sequence ID" value="PIQ72424.1"/>
    <property type="molecule type" value="Genomic_DNA"/>
</dbReference>
<reference evidence="1 2" key="1">
    <citation type="submission" date="2017-09" db="EMBL/GenBank/DDBJ databases">
        <title>Depth-based differentiation of microbial function through sediment-hosted aquifers and enrichment of novel symbionts in the deep terrestrial subsurface.</title>
        <authorList>
            <person name="Probst A.J."/>
            <person name="Ladd B."/>
            <person name="Jarett J.K."/>
            <person name="Geller-Mcgrath D.E."/>
            <person name="Sieber C.M."/>
            <person name="Emerson J.B."/>
            <person name="Anantharaman K."/>
            <person name="Thomas B.C."/>
            <person name="Malmstrom R."/>
            <person name="Stieglmeier M."/>
            <person name="Klingl A."/>
            <person name="Woyke T."/>
            <person name="Ryan C.M."/>
            <person name="Banfield J.F."/>
        </authorList>
    </citation>
    <scope>NUCLEOTIDE SEQUENCE [LARGE SCALE GENOMIC DNA]</scope>
    <source>
        <strain evidence="1">CG11_big_fil_rev_8_21_14_0_20_35_14</strain>
    </source>
</reference>
<comment type="caution">
    <text evidence="1">The sequence shown here is derived from an EMBL/GenBank/DDBJ whole genome shotgun (WGS) entry which is preliminary data.</text>
</comment>
<protein>
    <submittedName>
        <fullName evidence="1">Uncharacterized protein</fullName>
    </submittedName>
</protein>
<dbReference type="AlphaFoldDB" id="A0A2H0KPX1"/>
<evidence type="ECO:0000313" key="2">
    <source>
        <dbReference type="Proteomes" id="UP000229570"/>
    </source>
</evidence>
<accession>A0A2H0KPX1</accession>
<organism evidence="1 2">
    <name type="scientific">Candidatus Roizmanbacteria bacterium CG11_big_fil_rev_8_21_14_0_20_35_14</name>
    <dbReference type="NCBI Taxonomy" id="1974855"/>
    <lineage>
        <taxon>Bacteria</taxon>
        <taxon>Candidatus Roizmaniibacteriota</taxon>
    </lineage>
</organism>
<evidence type="ECO:0000313" key="1">
    <source>
        <dbReference type="EMBL" id="PIQ72424.1"/>
    </source>
</evidence>
<dbReference type="Proteomes" id="UP000229570">
    <property type="component" value="Unassembled WGS sequence"/>
</dbReference>